<dbReference type="eggNOG" id="COG3386">
    <property type="taxonomic scope" value="Bacteria"/>
</dbReference>
<reference evidence="6 7" key="2">
    <citation type="journal article" date="2011" name="J. Bacteriol.">
        <title>Complete genome sequence of strain HTCC2503T of Parvularcula bermudensis, the type species of the order "Parvularculales" in the class Alphaproteobacteria.</title>
        <authorList>
            <person name="Oh H.M."/>
            <person name="Kang I."/>
            <person name="Vergin K.L."/>
            <person name="Kang D."/>
            <person name="Rhee K.H."/>
            <person name="Giovannoni S.J."/>
            <person name="Cho J.C."/>
        </authorList>
    </citation>
    <scope>NUCLEOTIDE SEQUENCE [LARGE SCALE GENOMIC DNA]</scope>
    <source>
        <strain evidence="7">ATCC BAA-594 / HTCC2503 / KCTC 12087</strain>
    </source>
</reference>
<dbReference type="Gene3D" id="2.120.10.30">
    <property type="entry name" value="TolB, C-terminal domain"/>
    <property type="match status" value="1"/>
</dbReference>
<dbReference type="PANTHER" id="PTHR11799">
    <property type="entry name" value="PARAOXONASE"/>
    <property type="match status" value="1"/>
</dbReference>
<evidence type="ECO:0000256" key="1">
    <source>
        <dbReference type="ARBA" id="ARBA00008595"/>
    </source>
</evidence>
<dbReference type="InterPro" id="IPR002640">
    <property type="entry name" value="Arylesterase"/>
</dbReference>
<keyword evidence="2" id="KW-0378">Hydrolase</keyword>
<dbReference type="STRING" id="314260.PB2503_06702"/>
<dbReference type="PANTHER" id="PTHR11799:SF12">
    <property type="entry name" value="PARAOXONASE-RELATED"/>
    <property type="match status" value="1"/>
</dbReference>
<evidence type="ECO:0000313" key="7">
    <source>
        <dbReference type="Proteomes" id="UP000001302"/>
    </source>
</evidence>
<comment type="similarity">
    <text evidence="1">Belongs to the paraoxonase family.</text>
</comment>
<evidence type="ECO:0000256" key="2">
    <source>
        <dbReference type="ARBA" id="ARBA00022801"/>
    </source>
</evidence>
<evidence type="ECO:0000256" key="5">
    <source>
        <dbReference type="SAM" id="Phobius"/>
    </source>
</evidence>
<protein>
    <submittedName>
        <fullName evidence="6">Paraoxonase</fullName>
    </submittedName>
</protein>
<dbReference type="KEGG" id="pbr:PB2503_06702"/>
<proteinExistence type="inferred from homology"/>
<dbReference type="GO" id="GO:0004064">
    <property type="term" value="F:arylesterase activity"/>
    <property type="evidence" value="ECO:0007669"/>
    <property type="project" value="InterPro"/>
</dbReference>
<organism evidence="6 7">
    <name type="scientific">Parvularcula bermudensis (strain ATCC BAA-594 / HTCC2503 / KCTC 12087)</name>
    <dbReference type="NCBI Taxonomy" id="314260"/>
    <lineage>
        <taxon>Bacteria</taxon>
        <taxon>Pseudomonadati</taxon>
        <taxon>Pseudomonadota</taxon>
        <taxon>Alphaproteobacteria</taxon>
        <taxon>Parvularculales</taxon>
        <taxon>Parvularculaceae</taxon>
        <taxon>Parvularcula</taxon>
    </lineage>
</organism>
<evidence type="ECO:0000256" key="4">
    <source>
        <dbReference type="ARBA" id="ARBA00023180"/>
    </source>
</evidence>
<keyword evidence="4" id="KW-0325">Glycoprotein</keyword>
<name>E0TI67_PARBH</name>
<keyword evidence="3" id="KW-1015">Disulfide bond</keyword>
<dbReference type="Pfam" id="PF01731">
    <property type="entry name" value="Arylesterase"/>
    <property type="match status" value="1"/>
</dbReference>
<evidence type="ECO:0000256" key="3">
    <source>
        <dbReference type="ARBA" id="ARBA00023157"/>
    </source>
</evidence>
<dbReference type="AlphaFoldDB" id="E0TI67"/>
<sequence length="355" mass="38363">MRFLTPLMFVIAIMALVMVAAVTYFGWSFRQFEEVTAQTRLRCTPVVGIHGALDFEPVPDSAAVYLSSMDRRGGASRGAIIRFDTVNPLDDSSWRDRTVGLPIDFQPGGLDIFSGVTAGGERVRRLFVVNGAGPEVLLYDIDPGGNLLLRRRFTDPRLTSPQDVIATGPSSFYVSNVTSGARLTWRSRLDFLLGLKTGQIFHYDGNSWSAPIGDLAFPSGLALSRDGTALYVAEMRAKRVRMFDRDPVTDRLMPSGDVRLEGFPDSVTVSGDGQLLVTAVPQPFSFAAYTKGIEEKAPSRLLRLSPQGEIDILFEDPGDILSAATAGVSLGDKTLIGSTGADRFLMCEGAPGADA</sequence>
<dbReference type="EMBL" id="CP002156">
    <property type="protein sequence ID" value="ADM09406.1"/>
    <property type="molecule type" value="Genomic_DNA"/>
</dbReference>
<dbReference type="Proteomes" id="UP000001302">
    <property type="component" value="Chromosome"/>
</dbReference>
<evidence type="ECO:0000313" key="6">
    <source>
        <dbReference type="EMBL" id="ADM09406.1"/>
    </source>
</evidence>
<dbReference type="InterPro" id="IPR051288">
    <property type="entry name" value="Serum_paraoxonase/arylesterase"/>
</dbReference>
<keyword evidence="5" id="KW-1133">Transmembrane helix</keyword>
<keyword evidence="7" id="KW-1185">Reference proteome</keyword>
<dbReference type="SUPFAM" id="SSF63829">
    <property type="entry name" value="Calcium-dependent phosphotriesterase"/>
    <property type="match status" value="1"/>
</dbReference>
<feature type="transmembrane region" description="Helical" evidence="5">
    <location>
        <begin position="7"/>
        <end position="27"/>
    </location>
</feature>
<gene>
    <name evidence="6" type="ordered locus">PB2503_06702</name>
</gene>
<keyword evidence="5" id="KW-0812">Transmembrane</keyword>
<dbReference type="InterPro" id="IPR011042">
    <property type="entry name" value="6-blade_b-propeller_TolB-like"/>
</dbReference>
<reference evidence="7" key="1">
    <citation type="submission" date="2010-08" db="EMBL/GenBank/DDBJ databases">
        <title>Genome sequence of Parvularcula bermudensis HTCC2503.</title>
        <authorList>
            <person name="Kang D.-M."/>
            <person name="Oh H.-M."/>
            <person name="Cho J.-C."/>
        </authorList>
    </citation>
    <scope>NUCLEOTIDE SEQUENCE [LARGE SCALE GENOMIC DNA]</scope>
    <source>
        <strain evidence="7">ATCC BAA-594 / HTCC2503 / KCTC 12087</strain>
    </source>
</reference>
<accession>E0TI67</accession>
<dbReference type="HOGENOM" id="CLU_780418_0_0_5"/>
<keyword evidence="5" id="KW-0472">Membrane</keyword>